<protein>
    <submittedName>
        <fullName evidence="2">Uncharacterized protein</fullName>
    </submittedName>
</protein>
<accession>A0A836KG78</accession>
<feature type="compositionally biased region" description="Low complexity" evidence="1">
    <location>
        <begin position="973"/>
        <end position="982"/>
    </location>
</feature>
<dbReference type="EMBL" id="JAFHLR010000031">
    <property type="protein sequence ID" value="KAG5471577.1"/>
    <property type="molecule type" value="Genomic_DNA"/>
</dbReference>
<proteinExistence type="predicted"/>
<feature type="region of interest" description="Disordered" evidence="1">
    <location>
        <begin position="301"/>
        <end position="329"/>
    </location>
</feature>
<feature type="compositionally biased region" description="Basic residues" evidence="1">
    <location>
        <begin position="36"/>
        <end position="62"/>
    </location>
</feature>
<name>A0A836KG78_9TRYP</name>
<feature type="region of interest" description="Disordered" evidence="1">
    <location>
        <begin position="833"/>
        <end position="865"/>
    </location>
</feature>
<organism evidence="2 3">
    <name type="scientific">Leishmania orientalis</name>
    <dbReference type="NCBI Taxonomy" id="2249476"/>
    <lineage>
        <taxon>Eukaryota</taxon>
        <taxon>Discoba</taxon>
        <taxon>Euglenozoa</taxon>
        <taxon>Kinetoplastea</taxon>
        <taxon>Metakinetoplastina</taxon>
        <taxon>Trypanosomatida</taxon>
        <taxon>Trypanosomatidae</taxon>
        <taxon>Leishmaniinae</taxon>
        <taxon>Leishmania</taxon>
    </lineage>
</organism>
<feature type="compositionally biased region" description="Basic and acidic residues" evidence="1">
    <location>
        <begin position="301"/>
        <end position="316"/>
    </location>
</feature>
<feature type="compositionally biased region" description="Polar residues" evidence="1">
    <location>
        <begin position="1036"/>
        <end position="1046"/>
    </location>
</feature>
<comment type="caution">
    <text evidence="2">The sequence shown here is derived from an EMBL/GenBank/DDBJ whole genome shotgun (WGS) entry which is preliminary data.</text>
</comment>
<feature type="compositionally biased region" description="Low complexity" evidence="1">
    <location>
        <begin position="855"/>
        <end position="865"/>
    </location>
</feature>
<sequence>MPGTAASPEDSSLSGEACASVSPRSVYQSSESSSTHGRRSSRSSRSKKVSGKSSAARRRLRRTLGDSQTAYAAHVCRFSPYRPPTAAILDPFPNARISSLCVVGLSTIVTAHRTGVRLYRERQLPALAASAAQPAPAPSSMLSTLASRLSSNATVPSASPAAVPLGVCAATGVFELMEVRHEFQVRDSYLCAAMQPVLINDAVYLSKWSRYFCVASGSDRVVHSVSVMSSGAHFCLSHTQHRTNKVVCMQCTQLALESYHPLSLTPAVVSVDEVGTVVLFDVEREAALVLEKAPLWYRQTDARPREKGTSADDRELTSSTGKSGAHASSRYDQVPLQQQFLTPEEEEHVLSTMEEAAVSERVLYHLEHGIATRVALIGPCLELCNRCHNAFSRSTLLSRGYKLVSLYLCSRARDVPDGAAPLGQVGGADSSGAAELNIVLLRVLWGPRRAFVLEEVRLLHEVAPADVCDVGIAMNARPYQVGVPVTLLLARPALELWRLCGCTGDIIERRRLYAANGDDSGPGHRRAPSEFFLHWVPLGRHRLVVEKRTDSAEERSWFCTAAVTSNHTVLLLGSAPMPASRNPLEVAASDAASHTGEKGAATTAKEPTAEFFKDADLEAWLDGISAPASRSSSPPATESRSATASTAKAAEVSAAESAGISAEGGNCGVCGSQRAVNFPYTVLMELYTPQRSSSGSTPESTTPGSAAVLSVLPDWTANRLLIFMANEEALLSVPLPFVERMSTLTDAQQHNADSHEVSAATAGAPASTDEVGGAPLLPSAAQSHHATPQEARTGGLSQYLREATSKAVTTASQEWSSSMQRWTPSVSPYFTHFNPSGRTANKAPPRHSPPPEEVPTPSADGSAGAAASSTVVSAARRDSYRLFSLTRPLVSALFHLSSGDEEPVPPAIVQAPLTEAVPNGKMDAKVPGVALSVPSMQQISSGAIGLPTACLSPLAASAVGQRSGSRRHRPRHSFSLGSSRGSSSRHRRTRRSPCLGRGAPACSAAAAHTVTIGDGAALQASYISTQLALLKEQPETRSGSRTSENESIVDEAHSAEKPASTVSQRQYALHHVTEVEEPLGRNALLYAWEDGHNELYIRFSVEQDDLRQREIAAEGGGHARASSREEKASVLPDASKRSRRAARPSLSLCRPADVEDGVHSIGFLSQYNAIVRRRAAVASYGNCFNFSSYFMTLQVPQHLLDVQERDKCRLELEDLRLRQARDLVSLQPYGVVAIFQNQERPSGKGTEWRLHATFPYDDAQDGHVVDLQQLNRDAAEDVAVAAAPVWRWADASEVKAWAEDHSLARSSPSRVKSLMKELKDWEVGPWMYATRWPSREEELRGDRGFTWSTCELPAHTCRRRRLTRLRINIAELKRQTELMSSHQRELEELREALGL</sequence>
<dbReference type="GeneID" id="92359076"/>
<feature type="region of interest" description="Disordered" evidence="1">
    <location>
        <begin position="747"/>
        <end position="793"/>
    </location>
</feature>
<evidence type="ECO:0000256" key="1">
    <source>
        <dbReference type="SAM" id="MobiDB-lite"/>
    </source>
</evidence>
<feature type="region of interest" description="Disordered" evidence="1">
    <location>
        <begin position="960"/>
        <end position="998"/>
    </location>
</feature>
<reference evidence="2 3" key="1">
    <citation type="submission" date="2021-02" db="EMBL/GenBank/DDBJ databases">
        <title>Leishmania (Mundinia) orientalis Genome sequencing and assembly.</title>
        <authorList>
            <person name="Almutairi H."/>
            <person name="Gatherer D."/>
        </authorList>
    </citation>
    <scope>NUCLEOTIDE SEQUENCE [LARGE SCALE GENOMIC DNA]</scope>
    <source>
        <strain evidence="2">LSCM4</strain>
    </source>
</reference>
<dbReference type="RefSeq" id="XP_067060694.1">
    <property type="nucleotide sequence ID" value="XM_067205142.1"/>
</dbReference>
<feature type="region of interest" description="Disordered" evidence="1">
    <location>
        <begin position="1032"/>
        <end position="1063"/>
    </location>
</feature>
<dbReference type="KEGG" id="loi:92359076"/>
<feature type="region of interest" description="Disordered" evidence="1">
    <location>
        <begin position="1"/>
        <end position="64"/>
    </location>
</feature>
<gene>
    <name evidence="2" type="ORF">LSCM4_03125</name>
</gene>
<feature type="region of interest" description="Disordered" evidence="1">
    <location>
        <begin position="586"/>
        <end position="608"/>
    </location>
</feature>
<feature type="region of interest" description="Disordered" evidence="1">
    <location>
        <begin position="625"/>
        <end position="645"/>
    </location>
</feature>
<evidence type="ECO:0000313" key="3">
    <source>
        <dbReference type="Proteomes" id="UP000674143"/>
    </source>
</evidence>
<evidence type="ECO:0000313" key="2">
    <source>
        <dbReference type="EMBL" id="KAG5471577.1"/>
    </source>
</evidence>
<feature type="region of interest" description="Disordered" evidence="1">
    <location>
        <begin position="1113"/>
        <end position="1138"/>
    </location>
</feature>
<dbReference type="Proteomes" id="UP000674143">
    <property type="component" value="Chromosome 31"/>
</dbReference>
<keyword evidence="3" id="KW-1185">Reference proteome</keyword>